<dbReference type="EMBL" id="FORA01000009">
    <property type="protein sequence ID" value="SFJ85189.1"/>
    <property type="molecule type" value="Genomic_DNA"/>
</dbReference>
<protein>
    <submittedName>
        <fullName evidence="3">Intrinsic membrane protein PufX</fullName>
    </submittedName>
</protein>
<gene>
    <name evidence="3" type="ORF">SAMN04488095_3822</name>
</gene>
<accession>A0A1I3UR22</accession>
<organism evidence="3 4">
    <name type="scientific">Jannaschia pohangensis</name>
    <dbReference type="NCBI Taxonomy" id="390807"/>
    <lineage>
        <taxon>Bacteria</taxon>
        <taxon>Pseudomonadati</taxon>
        <taxon>Pseudomonadota</taxon>
        <taxon>Alphaproteobacteria</taxon>
        <taxon>Rhodobacterales</taxon>
        <taxon>Roseobacteraceae</taxon>
        <taxon>Jannaschia</taxon>
    </lineage>
</organism>
<keyword evidence="2" id="KW-0472">Membrane</keyword>
<feature type="region of interest" description="Disordered" evidence="1">
    <location>
        <begin position="58"/>
        <end position="80"/>
    </location>
</feature>
<sequence>MANHDYLGMANVPNLRLKAEVLILMLKGAGYAAVFSLGVVFFVLIFYWLGLLLPPESKEAPDPSYGSVITEPVDTGIRLT</sequence>
<dbReference type="Proteomes" id="UP000199110">
    <property type="component" value="Unassembled WGS sequence"/>
</dbReference>
<evidence type="ECO:0000256" key="2">
    <source>
        <dbReference type="SAM" id="Phobius"/>
    </source>
</evidence>
<dbReference type="Pfam" id="PF11511">
    <property type="entry name" value="RhodobacterPufX"/>
    <property type="match status" value="1"/>
</dbReference>
<feature type="transmembrane region" description="Helical" evidence="2">
    <location>
        <begin position="21"/>
        <end position="49"/>
    </location>
</feature>
<keyword evidence="2" id="KW-0812">Transmembrane</keyword>
<keyword evidence="4" id="KW-1185">Reference proteome</keyword>
<dbReference type="STRING" id="390807.SAMN04488095_3822"/>
<dbReference type="AlphaFoldDB" id="A0A1I3UR22"/>
<dbReference type="Gene3D" id="1.20.5.920">
    <property type="entry name" value="rhodobacter sphaeroides pufx membrane protein"/>
    <property type="match status" value="1"/>
</dbReference>
<dbReference type="RefSeq" id="WP_092784930.1">
    <property type="nucleotide sequence ID" value="NZ_FORA01000009.1"/>
</dbReference>
<name>A0A1I3UR22_9RHOB</name>
<dbReference type="InterPro" id="IPR020169">
    <property type="entry name" value="Intrinsic_membrane_PufX"/>
</dbReference>
<evidence type="ECO:0000256" key="1">
    <source>
        <dbReference type="SAM" id="MobiDB-lite"/>
    </source>
</evidence>
<keyword evidence="2" id="KW-1133">Transmembrane helix</keyword>
<evidence type="ECO:0000313" key="3">
    <source>
        <dbReference type="EMBL" id="SFJ85189.1"/>
    </source>
</evidence>
<evidence type="ECO:0000313" key="4">
    <source>
        <dbReference type="Proteomes" id="UP000199110"/>
    </source>
</evidence>
<proteinExistence type="predicted"/>
<reference evidence="3 4" key="1">
    <citation type="submission" date="2016-10" db="EMBL/GenBank/DDBJ databases">
        <authorList>
            <person name="de Groot N.N."/>
        </authorList>
    </citation>
    <scope>NUCLEOTIDE SEQUENCE [LARGE SCALE GENOMIC DNA]</scope>
    <source>
        <strain evidence="3 4">DSM 19073</strain>
    </source>
</reference>
<dbReference type="OrthoDB" id="7691147at2"/>